<dbReference type="Proteomes" id="UP001140094">
    <property type="component" value="Unassembled WGS sequence"/>
</dbReference>
<dbReference type="OrthoDB" id="660555at2759"/>
<feature type="compositionally biased region" description="Basic and acidic residues" evidence="1">
    <location>
        <begin position="48"/>
        <end position="74"/>
    </location>
</feature>
<keyword evidence="3" id="KW-1185">Reference proteome</keyword>
<feature type="region of interest" description="Disordered" evidence="1">
    <location>
        <begin position="1"/>
        <end position="100"/>
    </location>
</feature>
<proteinExistence type="predicted"/>
<evidence type="ECO:0000313" key="2">
    <source>
        <dbReference type="EMBL" id="KAJ2788495.1"/>
    </source>
</evidence>
<organism evidence="2 3">
    <name type="scientific">Coemansia guatemalensis</name>
    <dbReference type="NCBI Taxonomy" id="2761395"/>
    <lineage>
        <taxon>Eukaryota</taxon>
        <taxon>Fungi</taxon>
        <taxon>Fungi incertae sedis</taxon>
        <taxon>Zoopagomycota</taxon>
        <taxon>Kickxellomycotina</taxon>
        <taxon>Kickxellomycetes</taxon>
        <taxon>Kickxellales</taxon>
        <taxon>Kickxellaceae</taxon>
        <taxon>Coemansia</taxon>
    </lineage>
</organism>
<evidence type="ECO:0000256" key="1">
    <source>
        <dbReference type="SAM" id="MobiDB-lite"/>
    </source>
</evidence>
<evidence type="ECO:0000313" key="3">
    <source>
        <dbReference type="Proteomes" id="UP001140094"/>
    </source>
</evidence>
<dbReference type="EMBL" id="JANBUO010004080">
    <property type="protein sequence ID" value="KAJ2788495.1"/>
    <property type="molecule type" value="Genomic_DNA"/>
</dbReference>
<protein>
    <submittedName>
        <fullName evidence="2">Uncharacterized protein</fullName>
    </submittedName>
</protein>
<gene>
    <name evidence="2" type="ORF">H4R20_007368</name>
</gene>
<reference evidence="2" key="1">
    <citation type="submission" date="2022-07" db="EMBL/GenBank/DDBJ databases">
        <title>Phylogenomic reconstructions and comparative analyses of Kickxellomycotina fungi.</title>
        <authorList>
            <person name="Reynolds N.K."/>
            <person name="Stajich J.E."/>
            <person name="Barry K."/>
            <person name="Grigoriev I.V."/>
            <person name="Crous P."/>
            <person name="Smith M.E."/>
        </authorList>
    </citation>
    <scope>NUCLEOTIDE SEQUENCE</scope>
    <source>
        <strain evidence="2">NRRL 1565</strain>
    </source>
</reference>
<name>A0A9W8LPB1_9FUNG</name>
<accession>A0A9W8LPB1</accession>
<sequence>MSNKQRHDNAVGGKAEATGGALPARSSLGLFGCSGDGVEQGCTAADAGESKGAEELKGEADVSRESEKLGKETVEPQQTEAPRKDTKRSGRRQSTDTMRTMRSLDRQYGRRRRLNSERLVQATTEGGTAVARRGDARGLFAPLCQAAAETAEGSAATGATQLTRQLVAMAGRLAGQQGGVRARASMPLINGARRAPQRTRSQAAARSARDELSGALTMKAVEIRGGRIVLDDPSSSEDSDACYATAPRASVGSSVCSAAGDDALRRRWYT</sequence>
<dbReference type="AlphaFoldDB" id="A0A9W8LPB1"/>
<comment type="caution">
    <text evidence="2">The sequence shown here is derived from an EMBL/GenBank/DDBJ whole genome shotgun (WGS) entry which is preliminary data.</text>
</comment>
<feature type="non-terminal residue" evidence="2">
    <location>
        <position position="270"/>
    </location>
</feature>